<feature type="region of interest" description="Disordered" evidence="1">
    <location>
        <begin position="255"/>
        <end position="277"/>
    </location>
</feature>
<feature type="compositionally biased region" description="Polar residues" evidence="1">
    <location>
        <begin position="1014"/>
        <end position="1029"/>
    </location>
</feature>
<feature type="region of interest" description="Disordered" evidence="1">
    <location>
        <begin position="805"/>
        <end position="874"/>
    </location>
</feature>
<feature type="region of interest" description="Disordered" evidence="1">
    <location>
        <begin position="118"/>
        <end position="145"/>
    </location>
</feature>
<reference evidence="3" key="2">
    <citation type="submission" date="2015-01" db="EMBL/GenBank/DDBJ databases">
        <title>Evolutionary Origins and Diversification of the Mycorrhizal Mutualists.</title>
        <authorList>
            <consortium name="DOE Joint Genome Institute"/>
            <consortium name="Mycorrhizal Genomics Consortium"/>
            <person name="Kohler A."/>
            <person name="Kuo A."/>
            <person name="Nagy L.G."/>
            <person name="Floudas D."/>
            <person name="Copeland A."/>
            <person name="Barry K.W."/>
            <person name="Cichocki N."/>
            <person name="Veneault-Fourrey C."/>
            <person name="LaButti K."/>
            <person name="Lindquist E.A."/>
            <person name="Lipzen A."/>
            <person name="Lundell T."/>
            <person name="Morin E."/>
            <person name="Murat C."/>
            <person name="Riley R."/>
            <person name="Ohm R."/>
            <person name="Sun H."/>
            <person name="Tunlid A."/>
            <person name="Henrissat B."/>
            <person name="Grigoriev I.V."/>
            <person name="Hibbett D.S."/>
            <person name="Martin F."/>
        </authorList>
    </citation>
    <scope>NUCLEOTIDE SEQUENCE [LARGE SCALE GENOMIC DNA]</scope>
    <source>
        <strain evidence="3">Marx 270</strain>
    </source>
</reference>
<feature type="region of interest" description="Disordered" evidence="1">
    <location>
        <begin position="393"/>
        <end position="427"/>
    </location>
</feature>
<feature type="region of interest" description="Disordered" evidence="1">
    <location>
        <begin position="1051"/>
        <end position="1112"/>
    </location>
</feature>
<dbReference type="EMBL" id="KN831945">
    <property type="protein sequence ID" value="KIO14079.1"/>
    <property type="molecule type" value="Genomic_DNA"/>
</dbReference>
<organism evidence="2 3">
    <name type="scientific">Pisolithus tinctorius Marx 270</name>
    <dbReference type="NCBI Taxonomy" id="870435"/>
    <lineage>
        <taxon>Eukaryota</taxon>
        <taxon>Fungi</taxon>
        <taxon>Dikarya</taxon>
        <taxon>Basidiomycota</taxon>
        <taxon>Agaricomycotina</taxon>
        <taxon>Agaricomycetes</taxon>
        <taxon>Agaricomycetidae</taxon>
        <taxon>Boletales</taxon>
        <taxon>Sclerodermatineae</taxon>
        <taxon>Pisolithaceae</taxon>
        <taxon>Pisolithus</taxon>
    </lineage>
</organism>
<feature type="region of interest" description="Disordered" evidence="1">
    <location>
        <begin position="905"/>
        <end position="951"/>
    </location>
</feature>
<evidence type="ECO:0000256" key="1">
    <source>
        <dbReference type="SAM" id="MobiDB-lite"/>
    </source>
</evidence>
<keyword evidence="3" id="KW-1185">Reference proteome</keyword>
<protein>
    <submittedName>
        <fullName evidence="2">Uncharacterized protein</fullName>
    </submittedName>
</protein>
<reference evidence="2 3" key="1">
    <citation type="submission" date="2014-04" db="EMBL/GenBank/DDBJ databases">
        <authorList>
            <consortium name="DOE Joint Genome Institute"/>
            <person name="Kuo A."/>
            <person name="Kohler A."/>
            <person name="Costa M.D."/>
            <person name="Nagy L.G."/>
            <person name="Floudas D."/>
            <person name="Copeland A."/>
            <person name="Barry K.W."/>
            <person name="Cichocki N."/>
            <person name="Veneault-Fourrey C."/>
            <person name="LaButti K."/>
            <person name="Lindquist E.A."/>
            <person name="Lipzen A."/>
            <person name="Lundell T."/>
            <person name="Morin E."/>
            <person name="Murat C."/>
            <person name="Sun H."/>
            <person name="Tunlid A."/>
            <person name="Henrissat B."/>
            <person name="Grigoriev I.V."/>
            <person name="Hibbett D.S."/>
            <person name="Martin F."/>
            <person name="Nordberg H.P."/>
            <person name="Cantor M.N."/>
            <person name="Hua S.X."/>
        </authorList>
    </citation>
    <scope>NUCLEOTIDE SEQUENCE [LARGE SCALE GENOMIC DNA]</scope>
    <source>
        <strain evidence="2 3">Marx 270</strain>
    </source>
</reference>
<feature type="compositionally biased region" description="Polar residues" evidence="1">
    <location>
        <begin position="119"/>
        <end position="128"/>
    </location>
</feature>
<dbReference type="InParanoid" id="A0A0C3PY64"/>
<feature type="region of interest" description="Disordered" evidence="1">
    <location>
        <begin position="671"/>
        <end position="750"/>
    </location>
</feature>
<feature type="region of interest" description="Disordered" evidence="1">
    <location>
        <begin position="1014"/>
        <end position="1036"/>
    </location>
</feature>
<feature type="region of interest" description="Disordered" evidence="1">
    <location>
        <begin position="1"/>
        <end position="35"/>
    </location>
</feature>
<evidence type="ECO:0000313" key="3">
    <source>
        <dbReference type="Proteomes" id="UP000054217"/>
    </source>
</evidence>
<dbReference type="AlphaFoldDB" id="A0A0C3PY64"/>
<feature type="region of interest" description="Disordered" evidence="1">
    <location>
        <begin position="441"/>
        <end position="461"/>
    </location>
</feature>
<feature type="compositionally biased region" description="Polar residues" evidence="1">
    <location>
        <begin position="938"/>
        <end position="948"/>
    </location>
</feature>
<dbReference type="HOGENOM" id="CLU_278004_0_0_1"/>
<proteinExistence type="predicted"/>
<accession>A0A0C3PY64</accession>
<feature type="compositionally biased region" description="Polar residues" evidence="1">
    <location>
        <begin position="682"/>
        <end position="696"/>
    </location>
</feature>
<name>A0A0C3PY64_PISTI</name>
<dbReference type="Proteomes" id="UP000054217">
    <property type="component" value="Unassembled WGS sequence"/>
</dbReference>
<evidence type="ECO:0000313" key="2">
    <source>
        <dbReference type="EMBL" id="KIO14079.1"/>
    </source>
</evidence>
<sequence length="1139" mass="120655">MCSSVGCPPSGPTSMSHSPESHPAGQRSLPPHVGSNLRYAIPPTPYSGPLWNYAHAPHLGEHCSSSICDIHGRLISESLVRLPTAHVAPDHSSFNQFSTWTPFVSHPPSLARVFRDSRPQSAQTNELQQAHAPSPAPTVPDLSSLLSPLNSLQANMSGMQMDVQNVLEELRTIKTTQKNLVDRVDSLEEVLGVSHKKAGQKQVRGRPSNGNVKDKAADEVGALEEGNQASQAPVANLVDRLGAIEVAVEKLLDRTESRSCERSTSPPPASFPLDTTVAGAGHSIPAQVIPLQTLPVSETLSHQSKLAHTSTTETQSSVQRMSCILSLLTSRLRRTLSHRGPTCNPTWDLILNLMLIDASVQVCDSPSACSALAHGEQCHFSFVPAIWNNESGSVSSAQGSEGSVDPTRQRSLSHDPACPSDGLHSTDKVVTASSGITPGSLVIPPLSLQPRPPSAPTPNIAKSAPSALPPSILGETDTHFSLDSATPSTLVDIAPATKDVSISVGSSVLPSVPGTGALAGVSSRAHVTTPVLPDVFHRASMDNSRNQEVDNGVLNGTSVKSFERSNGLQLQSSPLWEALSGQVTSSASSSPLVEQLLKTIAGFAGRSVDTISPVAHPVNMRTDRASMGIETSGLNLTPAEATLSVSTRTTVTDSCGVDCSSDVRMEDQDRLADTAPDGGSPRNIQCNRDVDASTSEPWDVSKLPHGSHSEASVNTDPRHPVSSHRSSPLLTDGGRENTPADSQHTQEEEDVLQSLLPTTPATAMVSPASVPSLILPSMTASRCPSVVPHSGAVRVLSQQAEKLEVSSVLPDSDPAPDIPDPYSVVQSAPSSGEPSSSLSSTSSTHAPLSTPPSPLTPITANREPSEAESLQDDTPLLDYVAKHSRDLTLGRKCGGPSAPLSELMQLARRESPANCLKGSKGRKRRRGSQQGTRDEDVTNSTHPSSSQPAVAPGIEAGMINIADLEGVTMCDSEPVGNAISLAEHSGELVPRGTDSLKIIIPAKKRIKIGETSMTESEVSKYQGSSPNGTRNRDIRPRYVLLNGKVVRMDSNLSRDNGGFDLKSTARTEYHPPGETPARPRGKRKSAVHAKGATSRPSRRKPDTIAAAALPDMPSHQRTVILQFWPEIKQSSDSWERQVR</sequence>
<feature type="compositionally biased region" description="Low complexity" evidence="1">
    <location>
        <begin position="827"/>
        <end position="848"/>
    </location>
</feature>
<gene>
    <name evidence="2" type="ORF">M404DRAFT_457486</name>
</gene>
<dbReference type="OrthoDB" id="2686158at2759"/>